<dbReference type="CDD" id="cd07938">
    <property type="entry name" value="DRE_TIM_HMGL"/>
    <property type="match status" value="1"/>
</dbReference>
<dbReference type="Pfam" id="PF00682">
    <property type="entry name" value="HMGL-like"/>
    <property type="match status" value="1"/>
</dbReference>
<name>A0A7Z7YQI5_ESCAL</name>
<evidence type="ECO:0000256" key="3">
    <source>
        <dbReference type="ARBA" id="ARBA00023239"/>
    </source>
</evidence>
<comment type="similarity">
    <text evidence="1">Belongs to the HMG-CoA lyase family.</text>
</comment>
<dbReference type="Proteomes" id="UP000292187">
    <property type="component" value="Unassembled WGS sequence"/>
</dbReference>
<dbReference type="PANTHER" id="PTHR42738">
    <property type="entry name" value="HYDROXYMETHYLGLUTARYL-COA LYASE"/>
    <property type="match status" value="1"/>
</dbReference>
<dbReference type="NCBIfam" id="NF004283">
    <property type="entry name" value="PRK05692.1"/>
    <property type="match status" value="1"/>
</dbReference>
<keyword evidence="3 4" id="KW-0456">Lyase</keyword>
<reference evidence="4 5" key="1">
    <citation type="submission" date="2019-02" db="EMBL/GenBank/DDBJ databases">
        <title>Draft genome sequence of Escherichia albertii strain Mex-12/320a, isolated from an infant with diarrhea, harboring virulence genes associated with diarrheagenic strains of enteropathogenic E. coli.</title>
        <authorList>
            <person name="Maldonado-Puga S."/>
            <person name="Meza-Segura M."/>
            <person name="Zaidi M.B."/>
            <person name="Estrada-Garcia T."/>
        </authorList>
    </citation>
    <scope>NUCLEOTIDE SEQUENCE [LARGE SCALE GENOMIC DNA]</scope>
    <source>
        <strain evidence="4 5">Mex-12/320a</strain>
    </source>
</reference>
<gene>
    <name evidence="4" type="ORF">EYS06_05250</name>
</gene>
<evidence type="ECO:0000256" key="1">
    <source>
        <dbReference type="ARBA" id="ARBA00009405"/>
    </source>
</evidence>
<dbReference type="SUPFAM" id="SSF51569">
    <property type="entry name" value="Aldolase"/>
    <property type="match status" value="1"/>
</dbReference>
<dbReference type="InterPro" id="IPR013785">
    <property type="entry name" value="Aldolase_TIM"/>
</dbReference>
<dbReference type="Gene3D" id="3.20.20.70">
    <property type="entry name" value="Aldolase class I"/>
    <property type="match status" value="1"/>
</dbReference>
<proteinExistence type="inferred from homology"/>
<dbReference type="GO" id="GO:0046872">
    <property type="term" value="F:metal ion binding"/>
    <property type="evidence" value="ECO:0007669"/>
    <property type="project" value="UniProtKB-KW"/>
</dbReference>
<dbReference type="GO" id="GO:0004419">
    <property type="term" value="F:hydroxymethylglutaryl-CoA lyase activity"/>
    <property type="evidence" value="ECO:0007669"/>
    <property type="project" value="TreeGrafter"/>
</dbReference>
<organism evidence="4 5">
    <name type="scientific">Escherichia albertii</name>
    <dbReference type="NCBI Taxonomy" id="208962"/>
    <lineage>
        <taxon>Bacteria</taxon>
        <taxon>Pseudomonadati</taxon>
        <taxon>Pseudomonadota</taxon>
        <taxon>Gammaproteobacteria</taxon>
        <taxon>Enterobacterales</taxon>
        <taxon>Enterobacteriaceae</taxon>
        <taxon>Escherichia</taxon>
    </lineage>
</organism>
<dbReference type="GO" id="GO:0046951">
    <property type="term" value="P:ketone body biosynthetic process"/>
    <property type="evidence" value="ECO:0007669"/>
    <property type="project" value="TreeGrafter"/>
</dbReference>
<keyword evidence="2" id="KW-0479">Metal-binding</keyword>
<comment type="caution">
    <text evidence="4">The sequence shown here is derived from an EMBL/GenBank/DDBJ whole genome shotgun (WGS) entry which is preliminary data.</text>
</comment>
<dbReference type="AlphaFoldDB" id="A0A7Z7YQI5"/>
<dbReference type="InterPro" id="IPR000891">
    <property type="entry name" value="PYR_CT"/>
</dbReference>
<dbReference type="InterPro" id="IPR043594">
    <property type="entry name" value="HMGL"/>
</dbReference>
<dbReference type="PANTHER" id="PTHR42738:SF7">
    <property type="entry name" value="HYDROXYMETHYLGLUTARYL-COA LYASE"/>
    <property type="match status" value="1"/>
</dbReference>
<sequence length="323" mass="34850">MNLKSWINAASLPPDIAMTEVCPRDGFQNISTWIPTEIKTQSIDLLIDAGLKRLEITSFVNPKAIPQMADAGQVVAHVLQRNTRENLGLDIVALVPNLRGAQDAWHAGVRHISYVISASEQHNQANIKRTHADSLAELSAITTARPDMHVTLSMATVFGCPFAGAVSVDAVLRLLSEAVSRGIKDVTLCDTIGVASPVQTGELLSRVRNIHPLLDIGLHLHDTHGMALANTLVALTHGIRRLETAAGGLGGCPFAPGAAGNCATEDTVNMLWRMGVQTGIDQEKLLHAVAFIRQHLQTGITSHLSQARCYREFNFQTGNLCDE</sequence>
<protein>
    <submittedName>
        <fullName evidence="4">Hydroxymethylglutaryl-CoA lyase</fullName>
    </submittedName>
</protein>
<evidence type="ECO:0000256" key="2">
    <source>
        <dbReference type="ARBA" id="ARBA00022723"/>
    </source>
</evidence>
<dbReference type="GO" id="GO:0006552">
    <property type="term" value="P:L-leucine catabolic process"/>
    <property type="evidence" value="ECO:0007669"/>
    <property type="project" value="TreeGrafter"/>
</dbReference>
<accession>A0A7Z7YQI5</accession>
<evidence type="ECO:0000313" key="4">
    <source>
        <dbReference type="EMBL" id="TBR55520.1"/>
    </source>
</evidence>
<dbReference type="PROSITE" id="PS50991">
    <property type="entry name" value="PYR_CT"/>
    <property type="match status" value="1"/>
</dbReference>
<evidence type="ECO:0000313" key="5">
    <source>
        <dbReference type="Proteomes" id="UP000292187"/>
    </source>
</evidence>
<dbReference type="RefSeq" id="WP_072248584.1">
    <property type="nucleotide sequence ID" value="NZ_BBVJ01000007.1"/>
</dbReference>
<dbReference type="EMBL" id="SIZV01000004">
    <property type="protein sequence ID" value="TBR55520.1"/>
    <property type="molecule type" value="Genomic_DNA"/>
</dbReference>